<reference evidence="2" key="1">
    <citation type="submission" date="2016-10" db="EMBL/GenBank/DDBJ databases">
        <authorList>
            <person name="Varghese N."/>
            <person name="Submissions S."/>
        </authorList>
    </citation>
    <scope>NUCLEOTIDE SEQUENCE [LARGE SCALE GENOMIC DNA]</scope>
    <source>
        <strain evidence="2">DSM 45413</strain>
    </source>
</reference>
<dbReference type="EMBL" id="FOEE01000001">
    <property type="protein sequence ID" value="SEO38859.1"/>
    <property type="molecule type" value="Genomic_DNA"/>
</dbReference>
<sequence>MDDTLRLSDPGEIAAALPALMGFRPRESLVLVALRGPSGRLGLTARADLPPRAASAAFAAHVADRVAGSDPDAVLLVVVSEAPDDRELLLGRFPDDEVRALPHRGVVHDVVVALAERDIPVRETLLVRADRWWSYDCPHACCAPDAGTPLPGGISPVTVAAVAAGSVVEPDRAALVARIAPVRGLAADTCAAAVRRFGRRGADPATGEAAGPDAAIGQALLSCRPGGTVRLPDREVAAVVWALTDLAVRDRALGLALGADAAAAETLWTECTRRAPAPLDAAPATLLAVSAWLRGDGAMANVALERALTSVPDYGLARLLGRALDACLPPSELRGLIGQVVGEAGG</sequence>
<accession>A0A1H8PA59</accession>
<dbReference type="OrthoDB" id="3264463at2"/>
<name>A0A1H8PA59_9ACTN</name>
<dbReference type="InterPro" id="IPR025447">
    <property type="entry name" value="DUF4192"/>
</dbReference>
<evidence type="ECO:0008006" key="3">
    <source>
        <dbReference type="Google" id="ProtNLM"/>
    </source>
</evidence>
<organism evidence="1 2">
    <name type="scientific">Trujillonella endophytica</name>
    <dbReference type="NCBI Taxonomy" id="673521"/>
    <lineage>
        <taxon>Bacteria</taxon>
        <taxon>Bacillati</taxon>
        <taxon>Actinomycetota</taxon>
        <taxon>Actinomycetes</taxon>
        <taxon>Geodermatophilales</taxon>
        <taxon>Geodermatophilaceae</taxon>
        <taxon>Trujillonella</taxon>
    </lineage>
</organism>
<proteinExistence type="predicted"/>
<keyword evidence="2" id="KW-1185">Reference proteome</keyword>
<dbReference type="Pfam" id="PF13830">
    <property type="entry name" value="DUF4192"/>
    <property type="match status" value="1"/>
</dbReference>
<evidence type="ECO:0000313" key="1">
    <source>
        <dbReference type="EMBL" id="SEO38859.1"/>
    </source>
</evidence>
<dbReference type="RefSeq" id="WP_091939887.1">
    <property type="nucleotide sequence ID" value="NZ_FOEE01000001.1"/>
</dbReference>
<evidence type="ECO:0000313" key="2">
    <source>
        <dbReference type="Proteomes" id="UP000198960"/>
    </source>
</evidence>
<dbReference type="Proteomes" id="UP000198960">
    <property type="component" value="Unassembled WGS sequence"/>
</dbReference>
<gene>
    <name evidence="1" type="ORF">SAMN05660991_00061</name>
</gene>
<protein>
    <recommendedName>
        <fullName evidence="3">DUF4192 domain-containing protein</fullName>
    </recommendedName>
</protein>
<dbReference type="AlphaFoldDB" id="A0A1H8PA59"/>
<dbReference type="STRING" id="673521.SAMN05660991_00061"/>